<dbReference type="SMART" id="SM00194">
    <property type="entry name" value="PTPc"/>
    <property type="match status" value="1"/>
</dbReference>
<dbReference type="PROSITE" id="PS50056">
    <property type="entry name" value="TYR_PHOSPHATASE_2"/>
    <property type="match status" value="1"/>
</dbReference>
<feature type="domain" description="Tyrosine specific protein phosphatases" evidence="3">
    <location>
        <begin position="139"/>
        <end position="214"/>
    </location>
</feature>
<feature type="region of interest" description="Disordered" evidence="1">
    <location>
        <begin position="280"/>
        <end position="397"/>
    </location>
</feature>
<dbReference type="PROSITE" id="PS00383">
    <property type="entry name" value="TYR_PHOSPHATASE_1"/>
    <property type="match status" value="1"/>
</dbReference>
<evidence type="ECO:0000256" key="1">
    <source>
        <dbReference type="SAM" id="MobiDB-lite"/>
    </source>
</evidence>
<evidence type="ECO:0000259" key="3">
    <source>
        <dbReference type="PROSITE" id="PS50056"/>
    </source>
</evidence>
<evidence type="ECO:0000313" key="5">
    <source>
        <dbReference type="Proteomes" id="UP000054359"/>
    </source>
</evidence>
<keyword evidence="4" id="KW-0675">Receptor</keyword>
<dbReference type="SUPFAM" id="SSF52799">
    <property type="entry name" value="(Phosphotyrosine protein) phosphatases II"/>
    <property type="match status" value="1"/>
</dbReference>
<evidence type="ECO:0000259" key="2">
    <source>
        <dbReference type="PROSITE" id="PS50055"/>
    </source>
</evidence>
<dbReference type="InterPro" id="IPR050348">
    <property type="entry name" value="Protein-Tyr_Phosphatase"/>
</dbReference>
<reference evidence="4 5" key="1">
    <citation type="submission" date="2013-11" db="EMBL/GenBank/DDBJ databases">
        <title>Genome sequencing of Stegodyphus mimosarum.</title>
        <authorList>
            <person name="Bechsgaard J."/>
        </authorList>
    </citation>
    <scope>NUCLEOTIDE SEQUENCE [LARGE SCALE GENOMIC DNA]</scope>
</reference>
<dbReference type="OrthoDB" id="6418540at2759"/>
<proteinExistence type="predicted"/>
<evidence type="ECO:0000313" key="4">
    <source>
        <dbReference type="EMBL" id="KFM68936.1"/>
    </source>
</evidence>
<dbReference type="GO" id="GO:0004725">
    <property type="term" value="F:protein tyrosine phosphatase activity"/>
    <property type="evidence" value="ECO:0007669"/>
    <property type="project" value="InterPro"/>
</dbReference>
<protein>
    <submittedName>
        <fullName evidence="4">Tyrosine-protein phosphatase non-receptor type 23</fullName>
    </submittedName>
</protein>
<feature type="non-terminal residue" evidence="4">
    <location>
        <position position="397"/>
    </location>
</feature>
<dbReference type="OMA" id="MINITHI"/>
<dbReference type="PANTHER" id="PTHR19134">
    <property type="entry name" value="RECEPTOR-TYPE TYROSINE-PROTEIN PHOSPHATASE"/>
    <property type="match status" value="1"/>
</dbReference>
<dbReference type="Gene3D" id="3.90.190.10">
    <property type="entry name" value="Protein tyrosine phosphatase superfamily"/>
    <property type="match status" value="1"/>
</dbReference>
<organism evidence="4 5">
    <name type="scientific">Stegodyphus mimosarum</name>
    <name type="common">African social velvet spider</name>
    <dbReference type="NCBI Taxonomy" id="407821"/>
    <lineage>
        <taxon>Eukaryota</taxon>
        <taxon>Metazoa</taxon>
        <taxon>Ecdysozoa</taxon>
        <taxon>Arthropoda</taxon>
        <taxon>Chelicerata</taxon>
        <taxon>Arachnida</taxon>
        <taxon>Araneae</taxon>
        <taxon>Araneomorphae</taxon>
        <taxon>Entelegynae</taxon>
        <taxon>Eresoidea</taxon>
        <taxon>Eresidae</taxon>
        <taxon>Stegodyphus</taxon>
    </lineage>
</organism>
<dbReference type="GO" id="GO:0048666">
    <property type="term" value="P:neuron development"/>
    <property type="evidence" value="ECO:0007669"/>
    <property type="project" value="UniProtKB-ARBA"/>
</dbReference>
<dbReference type="PRINTS" id="PR00700">
    <property type="entry name" value="PRTYPHPHTASE"/>
</dbReference>
<feature type="compositionally biased region" description="Polar residues" evidence="1">
    <location>
        <begin position="349"/>
        <end position="368"/>
    </location>
</feature>
<dbReference type="PANTHER" id="PTHR19134:SF449">
    <property type="entry name" value="TYROSINE-PROTEIN PHOSPHATASE 1"/>
    <property type="match status" value="1"/>
</dbReference>
<dbReference type="InterPro" id="IPR000387">
    <property type="entry name" value="Tyr_Pase_dom"/>
</dbReference>
<dbReference type="PROSITE" id="PS50055">
    <property type="entry name" value="TYR_PHOSPHATASE_PTP"/>
    <property type="match status" value="1"/>
</dbReference>
<dbReference type="AlphaFoldDB" id="A0A087TUZ7"/>
<dbReference type="InterPro" id="IPR016130">
    <property type="entry name" value="Tyr_Pase_AS"/>
</dbReference>
<name>A0A087TUZ7_STEMI</name>
<accession>A0A087TUZ7</accession>
<feature type="domain" description="Tyrosine-protein phosphatase" evidence="2">
    <location>
        <begin position="1"/>
        <end position="223"/>
    </location>
</feature>
<gene>
    <name evidence="4" type="ORF">X975_27107</name>
</gene>
<dbReference type="InterPro" id="IPR003595">
    <property type="entry name" value="Tyr_Pase_cat"/>
</dbReference>
<dbReference type="Pfam" id="PF00102">
    <property type="entry name" value="Y_phosphatase"/>
    <property type="match status" value="1"/>
</dbReference>
<dbReference type="InterPro" id="IPR029021">
    <property type="entry name" value="Prot-tyrosine_phosphatase-like"/>
</dbReference>
<feature type="compositionally biased region" description="Polar residues" evidence="1">
    <location>
        <begin position="291"/>
        <end position="334"/>
    </location>
</feature>
<dbReference type="SMART" id="SM00404">
    <property type="entry name" value="PTPc_motif"/>
    <property type="match status" value="1"/>
</dbReference>
<dbReference type="EMBL" id="KK116850">
    <property type="protein sequence ID" value="KFM68936.1"/>
    <property type="molecule type" value="Genomic_DNA"/>
</dbReference>
<feature type="compositionally biased region" description="Low complexity" evidence="1">
    <location>
        <begin position="379"/>
        <end position="397"/>
    </location>
</feature>
<keyword evidence="5" id="KW-1185">Reference proteome</keyword>
<dbReference type="Proteomes" id="UP000054359">
    <property type="component" value="Unassembled WGS sequence"/>
</dbReference>
<dbReference type="InterPro" id="IPR000242">
    <property type="entry name" value="PTP_cat"/>
</dbReference>
<sequence length="397" mass="43599">MPYDSNRVKLISAKDDYINASYLKDMCPSSPVFVITQSPLPATFSDFWLMVWEQQVETLICLLSDTELKSHVYFPKERGQVLTCGAYEISLHNHKEKNGFVERMINITHIKNRTSRVVVHLQFTQWPSSGVPQSPAPLLQFISDVISYQKQQRNLLRPVVVHCSAGIGRSGCFCLITALVTEMNSGHGPRDVAQIAGTVSQQRKFLIQEKEQLKFCYDAVLYYAQDLLMRRGILTTRASFDDKLPGSGSTNSHVRHPSEDFILGSGGLAKLQSGIAKMGLSSENEKDISKSEPSVNKSSLPVSNGNISVENSTEISTTVTKPSSEPTIISTDAETPTADKKDPIDKNLPSITSLLDPSNFTLDSTSSLAKRKITKENFASSKGSLSTSSSDSADPLS</sequence>
<dbReference type="STRING" id="407821.A0A087TUZ7"/>